<proteinExistence type="predicted"/>
<dbReference type="Proteomes" id="UP000650467">
    <property type="component" value="Unassembled WGS sequence"/>
</dbReference>
<name>A0A835SUC1_CHLIN</name>
<gene>
    <name evidence="2" type="ORF">HXX76_010698</name>
</gene>
<feature type="region of interest" description="Disordered" evidence="1">
    <location>
        <begin position="1"/>
        <end position="65"/>
    </location>
</feature>
<evidence type="ECO:0000313" key="3">
    <source>
        <dbReference type="Proteomes" id="UP000650467"/>
    </source>
</evidence>
<feature type="region of interest" description="Disordered" evidence="1">
    <location>
        <begin position="83"/>
        <end position="105"/>
    </location>
</feature>
<feature type="compositionally biased region" description="Acidic residues" evidence="1">
    <location>
        <begin position="43"/>
        <end position="52"/>
    </location>
</feature>
<comment type="caution">
    <text evidence="2">The sequence shown here is derived from an EMBL/GenBank/DDBJ whole genome shotgun (WGS) entry which is preliminary data.</text>
</comment>
<evidence type="ECO:0000313" key="2">
    <source>
        <dbReference type="EMBL" id="KAG2429918.1"/>
    </source>
</evidence>
<sequence length="215" mass="22769">MLNATEHAGTRLPALGSRLKKQTAVPGRKKPGGLLHHTSKDEDSSDDEDEEQVPAPKASISLPSIATTRSSASLSAVGGAASPTAAQSAKSRTGSPAHARGSSGSPLAAAAADDVLATTRLGITLRGLRKIAALLRAQFGEAFEDMSTADVNMRYVELVTERRRCRLVELAEVVAPADVSPPLYFISHCWKNRAARLFGHVLDYLQSASEEVAVW</sequence>
<evidence type="ECO:0000256" key="1">
    <source>
        <dbReference type="SAM" id="MobiDB-lite"/>
    </source>
</evidence>
<dbReference type="EMBL" id="JAEHOC010000029">
    <property type="protein sequence ID" value="KAG2429918.1"/>
    <property type="molecule type" value="Genomic_DNA"/>
</dbReference>
<accession>A0A835SUC1</accession>
<feature type="compositionally biased region" description="Polar residues" evidence="1">
    <location>
        <begin position="84"/>
        <end position="94"/>
    </location>
</feature>
<organism evidence="2 3">
    <name type="scientific">Chlamydomonas incerta</name>
    <dbReference type="NCBI Taxonomy" id="51695"/>
    <lineage>
        <taxon>Eukaryota</taxon>
        <taxon>Viridiplantae</taxon>
        <taxon>Chlorophyta</taxon>
        <taxon>core chlorophytes</taxon>
        <taxon>Chlorophyceae</taxon>
        <taxon>CS clade</taxon>
        <taxon>Chlamydomonadales</taxon>
        <taxon>Chlamydomonadaceae</taxon>
        <taxon>Chlamydomonas</taxon>
    </lineage>
</organism>
<reference evidence="2" key="1">
    <citation type="journal article" date="2020" name="bioRxiv">
        <title>Comparative genomics of Chlamydomonas.</title>
        <authorList>
            <person name="Craig R.J."/>
            <person name="Hasan A.R."/>
            <person name="Ness R.W."/>
            <person name="Keightley P.D."/>
        </authorList>
    </citation>
    <scope>NUCLEOTIDE SEQUENCE</scope>
    <source>
        <strain evidence="2">SAG 7.73</strain>
    </source>
</reference>
<dbReference type="AlphaFoldDB" id="A0A835SUC1"/>
<keyword evidence="3" id="KW-1185">Reference proteome</keyword>
<dbReference type="OrthoDB" id="10507398at2759"/>
<protein>
    <submittedName>
        <fullName evidence="2">Uncharacterized protein</fullName>
    </submittedName>
</protein>